<dbReference type="SMART" id="SM00614">
    <property type="entry name" value="ZnF_BED"/>
    <property type="match status" value="1"/>
</dbReference>
<gene>
    <name evidence="6" type="ORF">FJT64_001800</name>
</gene>
<dbReference type="GO" id="GO:0008270">
    <property type="term" value="F:zinc ion binding"/>
    <property type="evidence" value="ECO:0007669"/>
    <property type="project" value="UniProtKB-KW"/>
</dbReference>
<accession>A0A6A4X7T2</accession>
<dbReference type="PROSITE" id="PS50808">
    <property type="entry name" value="ZF_BED"/>
    <property type="match status" value="1"/>
</dbReference>
<comment type="caution">
    <text evidence="6">The sequence shown here is derived from an EMBL/GenBank/DDBJ whole genome shotgun (WGS) entry which is preliminary data.</text>
</comment>
<dbReference type="InterPro" id="IPR036236">
    <property type="entry name" value="Znf_C2H2_sf"/>
</dbReference>
<sequence>MRRICTIEFESLWIGSARLRCAVAMLQPPPLVASGSKAKRSVVWEYFTMDADTMICKLCGKRLRGSDGLVPFNSSNFWKHLRRMHDIV</sequence>
<evidence type="ECO:0000313" key="7">
    <source>
        <dbReference type="Proteomes" id="UP000440578"/>
    </source>
</evidence>
<evidence type="ECO:0000256" key="4">
    <source>
        <dbReference type="PROSITE-ProRule" id="PRU00027"/>
    </source>
</evidence>
<evidence type="ECO:0000256" key="1">
    <source>
        <dbReference type="ARBA" id="ARBA00022723"/>
    </source>
</evidence>
<dbReference type="Pfam" id="PF02892">
    <property type="entry name" value="zf-BED"/>
    <property type="match status" value="1"/>
</dbReference>
<dbReference type="OrthoDB" id="10249567at2759"/>
<dbReference type="Proteomes" id="UP000440578">
    <property type="component" value="Unassembled WGS sequence"/>
</dbReference>
<dbReference type="InterPro" id="IPR003656">
    <property type="entry name" value="Znf_BED"/>
</dbReference>
<proteinExistence type="predicted"/>
<organism evidence="6 7">
    <name type="scientific">Amphibalanus amphitrite</name>
    <name type="common">Striped barnacle</name>
    <name type="synonym">Balanus amphitrite</name>
    <dbReference type="NCBI Taxonomy" id="1232801"/>
    <lineage>
        <taxon>Eukaryota</taxon>
        <taxon>Metazoa</taxon>
        <taxon>Ecdysozoa</taxon>
        <taxon>Arthropoda</taxon>
        <taxon>Crustacea</taxon>
        <taxon>Multicrustacea</taxon>
        <taxon>Cirripedia</taxon>
        <taxon>Thoracica</taxon>
        <taxon>Thoracicalcarea</taxon>
        <taxon>Balanomorpha</taxon>
        <taxon>Balanoidea</taxon>
        <taxon>Balanidae</taxon>
        <taxon>Amphibalaninae</taxon>
        <taxon>Amphibalanus</taxon>
    </lineage>
</organism>
<protein>
    <recommendedName>
        <fullName evidence="5">BED-type domain-containing protein</fullName>
    </recommendedName>
</protein>
<keyword evidence="3" id="KW-0862">Zinc</keyword>
<dbReference type="EMBL" id="VIIS01000192">
    <property type="protein sequence ID" value="KAF0312084.1"/>
    <property type="molecule type" value="Genomic_DNA"/>
</dbReference>
<keyword evidence="1" id="KW-0479">Metal-binding</keyword>
<keyword evidence="2 4" id="KW-0863">Zinc-finger</keyword>
<dbReference type="GO" id="GO:0003677">
    <property type="term" value="F:DNA binding"/>
    <property type="evidence" value="ECO:0007669"/>
    <property type="project" value="InterPro"/>
</dbReference>
<evidence type="ECO:0000259" key="5">
    <source>
        <dbReference type="PROSITE" id="PS50808"/>
    </source>
</evidence>
<reference evidence="6 7" key="1">
    <citation type="submission" date="2019-07" db="EMBL/GenBank/DDBJ databases">
        <title>Draft genome assembly of a fouling barnacle, Amphibalanus amphitrite (Darwin, 1854): The first reference genome for Thecostraca.</title>
        <authorList>
            <person name="Kim W."/>
        </authorList>
    </citation>
    <scope>NUCLEOTIDE SEQUENCE [LARGE SCALE GENOMIC DNA]</scope>
    <source>
        <strain evidence="6">SNU_AA5</strain>
        <tissue evidence="6">Soma without cirri and trophi</tissue>
    </source>
</reference>
<name>A0A6A4X7T2_AMPAM</name>
<dbReference type="AlphaFoldDB" id="A0A6A4X7T2"/>
<keyword evidence="7" id="KW-1185">Reference proteome</keyword>
<evidence type="ECO:0000256" key="2">
    <source>
        <dbReference type="ARBA" id="ARBA00022771"/>
    </source>
</evidence>
<evidence type="ECO:0000313" key="6">
    <source>
        <dbReference type="EMBL" id="KAF0312084.1"/>
    </source>
</evidence>
<evidence type="ECO:0000256" key="3">
    <source>
        <dbReference type="ARBA" id="ARBA00022833"/>
    </source>
</evidence>
<feature type="domain" description="BED-type" evidence="5">
    <location>
        <begin position="38"/>
        <end position="88"/>
    </location>
</feature>
<dbReference type="SUPFAM" id="SSF57667">
    <property type="entry name" value="beta-beta-alpha zinc fingers"/>
    <property type="match status" value="1"/>
</dbReference>